<name>A0AAV9X065_9PEZI</name>
<evidence type="ECO:0000256" key="1">
    <source>
        <dbReference type="ARBA" id="ARBA00004141"/>
    </source>
</evidence>
<accession>A0AAV9X065</accession>
<keyword evidence="7" id="KW-1185">Reference proteome</keyword>
<proteinExistence type="predicted"/>
<comment type="subcellular location">
    <subcellularLocation>
        <location evidence="1">Membrane</location>
        <topology evidence="1">Multi-pass membrane protein</topology>
    </subcellularLocation>
</comment>
<keyword evidence="4 5" id="KW-0472">Membrane</keyword>
<dbReference type="Pfam" id="PF04479">
    <property type="entry name" value="RTA1"/>
    <property type="match status" value="1"/>
</dbReference>
<dbReference type="Proteomes" id="UP001365542">
    <property type="component" value="Unassembled WGS sequence"/>
</dbReference>
<comment type="caution">
    <text evidence="6">The sequence shown here is derived from an EMBL/GenBank/DDBJ whole genome shotgun (WGS) entry which is preliminary data.</text>
</comment>
<dbReference type="InterPro" id="IPR007568">
    <property type="entry name" value="RTA1"/>
</dbReference>
<keyword evidence="2 5" id="KW-0812">Transmembrane</keyword>
<feature type="transmembrane region" description="Helical" evidence="5">
    <location>
        <begin position="218"/>
        <end position="238"/>
    </location>
</feature>
<feature type="transmembrane region" description="Helical" evidence="5">
    <location>
        <begin position="32"/>
        <end position="52"/>
    </location>
</feature>
<dbReference type="GO" id="GO:0000324">
    <property type="term" value="C:fungal-type vacuole"/>
    <property type="evidence" value="ECO:0007669"/>
    <property type="project" value="TreeGrafter"/>
</dbReference>
<gene>
    <name evidence="6" type="ORF">TWF694_002948</name>
</gene>
<evidence type="ECO:0000256" key="2">
    <source>
        <dbReference type="ARBA" id="ARBA00022692"/>
    </source>
</evidence>
<dbReference type="AlphaFoldDB" id="A0AAV9X065"/>
<dbReference type="PANTHER" id="PTHR31465">
    <property type="entry name" value="PROTEIN RTA1-RELATED"/>
    <property type="match status" value="1"/>
</dbReference>
<sequence>MSAPQQPVTSILQCGWGICPISASWFGYRPSLIMNAVLLCLFTGAFLVHLYFTIRYKTRGFGICMCIACFLEMWGYAGRILAYTNPWSLPAFFIQIFGIGLAPTFFAAGIYLCLTRIVIAYGADISKVQPKVYTYFFVINDIISLVIQIPGGIVSSISAGEGQAPTLGAHIGVGGIAVQVVSITIWLALCAMFALKCRKVGESAYDPRYQKLRSDRRFKLFLMGLGIACLVLYIRSIYRIVELSGGYTGHLARDETAFCVLEGVMIVILAYSTGIFHPGIGFGEAYAVITEQKATFPPPWKKNAFLTKDIMLTASSQQGSIQLDHREEQIVMPNKE</sequence>
<dbReference type="PANTHER" id="PTHR31465:SF9">
    <property type="entry name" value="SPHINGOID LONG-CHAIN BASE TRANSPORTER RSB1"/>
    <property type="match status" value="1"/>
</dbReference>
<evidence type="ECO:0000256" key="3">
    <source>
        <dbReference type="ARBA" id="ARBA00022989"/>
    </source>
</evidence>
<reference evidence="6 7" key="1">
    <citation type="submission" date="2019-10" db="EMBL/GenBank/DDBJ databases">
        <authorList>
            <person name="Palmer J.M."/>
        </authorList>
    </citation>
    <scope>NUCLEOTIDE SEQUENCE [LARGE SCALE GENOMIC DNA]</scope>
    <source>
        <strain evidence="6 7">TWF694</strain>
    </source>
</reference>
<evidence type="ECO:0000256" key="5">
    <source>
        <dbReference type="SAM" id="Phobius"/>
    </source>
</evidence>
<evidence type="ECO:0000313" key="6">
    <source>
        <dbReference type="EMBL" id="KAK6531779.1"/>
    </source>
</evidence>
<evidence type="ECO:0000313" key="7">
    <source>
        <dbReference type="Proteomes" id="UP001365542"/>
    </source>
</evidence>
<feature type="transmembrane region" description="Helical" evidence="5">
    <location>
        <begin position="171"/>
        <end position="197"/>
    </location>
</feature>
<feature type="transmembrane region" description="Helical" evidence="5">
    <location>
        <begin position="59"/>
        <end position="77"/>
    </location>
</feature>
<evidence type="ECO:0008006" key="8">
    <source>
        <dbReference type="Google" id="ProtNLM"/>
    </source>
</evidence>
<organism evidence="6 7">
    <name type="scientific">Orbilia ellipsospora</name>
    <dbReference type="NCBI Taxonomy" id="2528407"/>
    <lineage>
        <taxon>Eukaryota</taxon>
        <taxon>Fungi</taxon>
        <taxon>Dikarya</taxon>
        <taxon>Ascomycota</taxon>
        <taxon>Pezizomycotina</taxon>
        <taxon>Orbiliomycetes</taxon>
        <taxon>Orbiliales</taxon>
        <taxon>Orbiliaceae</taxon>
        <taxon>Orbilia</taxon>
    </lineage>
</organism>
<feature type="transmembrane region" description="Helical" evidence="5">
    <location>
        <begin position="135"/>
        <end position="159"/>
    </location>
</feature>
<dbReference type="GO" id="GO:0005886">
    <property type="term" value="C:plasma membrane"/>
    <property type="evidence" value="ECO:0007669"/>
    <property type="project" value="TreeGrafter"/>
</dbReference>
<feature type="transmembrane region" description="Helical" evidence="5">
    <location>
        <begin position="89"/>
        <end position="114"/>
    </location>
</feature>
<evidence type="ECO:0000256" key="4">
    <source>
        <dbReference type="ARBA" id="ARBA00023136"/>
    </source>
</evidence>
<keyword evidence="3 5" id="KW-1133">Transmembrane helix</keyword>
<protein>
    <recommendedName>
        <fullName evidence="8">Sphingoid long-chain base transporter RSB1</fullName>
    </recommendedName>
</protein>
<dbReference type="EMBL" id="JAVHJO010000012">
    <property type="protein sequence ID" value="KAK6531779.1"/>
    <property type="molecule type" value="Genomic_DNA"/>
</dbReference>